<keyword evidence="4" id="KW-1185">Reference proteome</keyword>
<evidence type="ECO:0000259" key="2">
    <source>
        <dbReference type="PROSITE" id="PS50086"/>
    </source>
</evidence>
<name>A0A1E3PGZ8_9ASCO</name>
<dbReference type="SMART" id="SM00164">
    <property type="entry name" value="TBC"/>
    <property type="match status" value="1"/>
</dbReference>
<sequence length="786" mass="88119">MLNYRVKSDSHSATPRTLRPRVKSTSSQDIARDFYDVSLASDQRSPSVSSDPYHLSSMMTLTSPSTLENPKLRKPLSLNGLRYHPTNNLSTTGSPIPSSRVESLASPGPVPRSFSSSYVPRGEPGQSLHSGQILHSQNNVSSRQRLHRVVSHDVLLTSKDTTKPKVLNDGPVAMHALGSMRLPNSVEPSEPQLRRFRSYDRLAPIASAHEPSRDAPSGLNTRRNFKLPPLNIDHGYPNLRERPGTVNTQTNKIPDLKASSRMRPSDYNDDDEIVDNDSLWNVPLSPLLYIKTQQTNKDNNKNGAANARRPPMNPASLARSSVPNLGLANLSRDAQDLTLAFQAEKLHSLPKNYDRKSVSASSESSSSSRSSAGSLMSTVSTWTNYSSDNIHILKNVNAINTHIGNGSSPTGLTTGAMTRPSSLPPKTKTEERKHLKQYEQMMQRAAQAAKLRQDAELVKRDQHAQQTKEDETVWKNHVLPQWELAISERETREMWWRAVPVKMRDKIWVKCIGNTAAVEPISEFERCKVSGMKTLSATKMVALMNKIESDLNQTLPECGLFHKLCSPLRTDLKDVILALIYYQNQLSLDDECDDSGIVYYSEEITGIVGIFLLYLPPHAAFNCVINLTQNPNRPFLYAIHRDRQVSYSVDNGFSKTTAHGDYDEPDDSMIHYSTFLHHFSLRLPRLYNHFQALSLAPTAYFGPIVKPLFLNHFPLDIAVHLWDILFFEGDSFLIRLVLTVLIHAEGKLYADTKEEILSELEAGKLGFDNDDDLRVVELVRNSVKLL</sequence>
<organism evidence="3 4">
    <name type="scientific">Nadsonia fulvescens var. elongata DSM 6958</name>
    <dbReference type="NCBI Taxonomy" id="857566"/>
    <lineage>
        <taxon>Eukaryota</taxon>
        <taxon>Fungi</taxon>
        <taxon>Dikarya</taxon>
        <taxon>Ascomycota</taxon>
        <taxon>Saccharomycotina</taxon>
        <taxon>Dipodascomycetes</taxon>
        <taxon>Dipodascales</taxon>
        <taxon>Dipodascales incertae sedis</taxon>
        <taxon>Nadsonia</taxon>
    </lineage>
</organism>
<gene>
    <name evidence="3" type="ORF">NADFUDRAFT_52535</name>
</gene>
<proteinExistence type="predicted"/>
<dbReference type="AlphaFoldDB" id="A0A1E3PGZ8"/>
<feature type="domain" description="Rab-GAP TBC" evidence="2">
    <location>
        <begin position="498"/>
        <end position="729"/>
    </location>
</feature>
<dbReference type="STRING" id="857566.A0A1E3PGZ8"/>
<feature type="compositionally biased region" description="Basic and acidic residues" evidence="1">
    <location>
        <begin position="1"/>
        <end position="10"/>
    </location>
</feature>
<dbReference type="Gene3D" id="1.10.10.750">
    <property type="entry name" value="Ypt/Rab-GAP domain of gyp1p, domain 1"/>
    <property type="match status" value="1"/>
</dbReference>
<dbReference type="Proteomes" id="UP000095009">
    <property type="component" value="Unassembled WGS sequence"/>
</dbReference>
<dbReference type="InterPro" id="IPR035969">
    <property type="entry name" value="Rab-GAP_TBC_sf"/>
</dbReference>
<dbReference type="PROSITE" id="PS50086">
    <property type="entry name" value="TBC_RABGAP"/>
    <property type="match status" value="1"/>
</dbReference>
<dbReference type="InterPro" id="IPR050302">
    <property type="entry name" value="Rab_GAP_TBC_domain"/>
</dbReference>
<feature type="compositionally biased region" description="Polar residues" evidence="1">
    <location>
        <begin position="408"/>
        <end position="421"/>
    </location>
</feature>
<dbReference type="Pfam" id="PF00566">
    <property type="entry name" value="RabGAP-TBC"/>
    <property type="match status" value="1"/>
</dbReference>
<dbReference type="Gene3D" id="1.10.472.80">
    <property type="entry name" value="Ypt/Rab-GAP domain of gyp1p, domain 3"/>
    <property type="match status" value="1"/>
</dbReference>
<feature type="compositionally biased region" description="Low complexity" evidence="1">
    <location>
        <begin position="358"/>
        <end position="373"/>
    </location>
</feature>
<evidence type="ECO:0000313" key="3">
    <source>
        <dbReference type="EMBL" id="ODQ64202.1"/>
    </source>
</evidence>
<dbReference type="EMBL" id="KV454412">
    <property type="protein sequence ID" value="ODQ64202.1"/>
    <property type="molecule type" value="Genomic_DNA"/>
</dbReference>
<evidence type="ECO:0000256" key="1">
    <source>
        <dbReference type="SAM" id="MobiDB-lite"/>
    </source>
</evidence>
<dbReference type="GO" id="GO:0030427">
    <property type="term" value="C:site of polarized growth"/>
    <property type="evidence" value="ECO:0007669"/>
    <property type="project" value="UniProtKB-ARBA"/>
</dbReference>
<feature type="region of interest" description="Disordered" evidence="1">
    <location>
        <begin position="1"/>
        <end position="27"/>
    </location>
</feature>
<dbReference type="GO" id="GO:0005096">
    <property type="term" value="F:GTPase activator activity"/>
    <property type="evidence" value="ECO:0007669"/>
    <property type="project" value="TreeGrafter"/>
</dbReference>
<reference evidence="3 4" key="1">
    <citation type="journal article" date="2016" name="Proc. Natl. Acad. Sci. U.S.A.">
        <title>Comparative genomics of biotechnologically important yeasts.</title>
        <authorList>
            <person name="Riley R."/>
            <person name="Haridas S."/>
            <person name="Wolfe K.H."/>
            <person name="Lopes M.R."/>
            <person name="Hittinger C.T."/>
            <person name="Goeker M."/>
            <person name="Salamov A.A."/>
            <person name="Wisecaver J.H."/>
            <person name="Long T.M."/>
            <person name="Calvey C.H."/>
            <person name="Aerts A.L."/>
            <person name="Barry K.W."/>
            <person name="Choi C."/>
            <person name="Clum A."/>
            <person name="Coughlan A.Y."/>
            <person name="Deshpande S."/>
            <person name="Douglass A.P."/>
            <person name="Hanson S.J."/>
            <person name="Klenk H.-P."/>
            <person name="LaButti K.M."/>
            <person name="Lapidus A."/>
            <person name="Lindquist E.A."/>
            <person name="Lipzen A.M."/>
            <person name="Meier-Kolthoff J.P."/>
            <person name="Ohm R.A."/>
            <person name="Otillar R.P."/>
            <person name="Pangilinan J.L."/>
            <person name="Peng Y."/>
            <person name="Rokas A."/>
            <person name="Rosa C.A."/>
            <person name="Scheuner C."/>
            <person name="Sibirny A.A."/>
            <person name="Slot J.C."/>
            <person name="Stielow J.B."/>
            <person name="Sun H."/>
            <person name="Kurtzman C.P."/>
            <person name="Blackwell M."/>
            <person name="Grigoriev I.V."/>
            <person name="Jeffries T.W."/>
        </authorList>
    </citation>
    <scope>NUCLEOTIDE SEQUENCE [LARGE SCALE GENOMIC DNA]</scope>
    <source>
        <strain evidence="3 4">DSM 6958</strain>
    </source>
</reference>
<dbReference type="PANTHER" id="PTHR47219">
    <property type="entry name" value="RAB GTPASE-ACTIVATING PROTEIN 1-LIKE"/>
    <property type="match status" value="1"/>
</dbReference>
<accession>A0A1E3PGZ8</accession>
<feature type="region of interest" description="Disordered" evidence="1">
    <location>
        <begin position="208"/>
        <end position="253"/>
    </location>
</feature>
<dbReference type="OrthoDB" id="289721at2759"/>
<dbReference type="InterPro" id="IPR000195">
    <property type="entry name" value="Rab-GAP-TBC_dom"/>
</dbReference>
<dbReference type="Gene3D" id="1.10.8.270">
    <property type="entry name" value="putative rabgap domain of human tbc1 domain family member 14 like domains"/>
    <property type="match status" value="1"/>
</dbReference>
<feature type="compositionally biased region" description="Low complexity" evidence="1">
    <location>
        <begin position="294"/>
        <end position="310"/>
    </location>
</feature>
<feature type="region of interest" description="Disordered" evidence="1">
    <location>
        <begin position="408"/>
        <end position="428"/>
    </location>
</feature>
<feature type="compositionally biased region" description="Polar residues" evidence="1">
    <location>
        <begin position="85"/>
        <end position="101"/>
    </location>
</feature>
<feature type="region of interest" description="Disordered" evidence="1">
    <location>
        <begin position="294"/>
        <end position="319"/>
    </location>
</feature>
<protein>
    <recommendedName>
        <fullName evidence="2">Rab-GAP TBC domain-containing protein</fullName>
    </recommendedName>
</protein>
<evidence type="ECO:0000313" key="4">
    <source>
        <dbReference type="Proteomes" id="UP000095009"/>
    </source>
</evidence>
<feature type="region of interest" description="Disordered" evidence="1">
    <location>
        <begin position="352"/>
        <end position="373"/>
    </location>
</feature>
<dbReference type="GO" id="GO:0031267">
    <property type="term" value="F:small GTPase binding"/>
    <property type="evidence" value="ECO:0007669"/>
    <property type="project" value="TreeGrafter"/>
</dbReference>
<dbReference type="PANTHER" id="PTHR47219:SF9">
    <property type="entry name" value="GTPASE ACTIVATING PROTEIN AND CENTROSOME-ASSOCIATED, ISOFORM B"/>
    <property type="match status" value="1"/>
</dbReference>
<feature type="region of interest" description="Disordered" evidence="1">
    <location>
        <begin position="78"/>
        <end position="131"/>
    </location>
</feature>
<dbReference type="SUPFAM" id="SSF47923">
    <property type="entry name" value="Ypt/Rab-GAP domain of gyp1p"/>
    <property type="match status" value="2"/>
</dbReference>